<dbReference type="InterPro" id="IPR021109">
    <property type="entry name" value="Peptidase_aspartic_dom_sf"/>
</dbReference>
<evidence type="ECO:0000256" key="5">
    <source>
        <dbReference type="ARBA" id="ARBA00023180"/>
    </source>
</evidence>
<dbReference type="GO" id="GO:0006508">
    <property type="term" value="P:proteolysis"/>
    <property type="evidence" value="ECO:0007669"/>
    <property type="project" value="UniProtKB-KW"/>
</dbReference>
<feature type="signal peptide" evidence="9">
    <location>
        <begin position="1"/>
        <end position="21"/>
    </location>
</feature>
<reference evidence="11" key="1">
    <citation type="submission" date="2019-08" db="EMBL/GenBank/DDBJ databases">
        <title>Reference gene set and small RNA set construction with multiple tissues from Davidia involucrata Baill.</title>
        <authorList>
            <person name="Yang H."/>
            <person name="Zhou C."/>
            <person name="Li G."/>
            <person name="Wang J."/>
            <person name="Gao P."/>
            <person name="Wang M."/>
            <person name="Wang R."/>
            <person name="Zhao Y."/>
        </authorList>
    </citation>
    <scope>NUCLEOTIDE SEQUENCE</scope>
    <source>
        <tissue evidence="11">Mixed with DoveR01_LX</tissue>
    </source>
</reference>
<evidence type="ECO:0000256" key="1">
    <source>
        <dbReference type="ARBA" id="ARBA00007447"/>
    </source>
</evidence>
<evidence type="ECO:0000256" key="6">
    <source>
        <dbReference type="PIRSR" id="PIRSR601461-1"/>
    </source>
</evidence>
<accession>A0A5B7AKX3</accession>
<keyword evidence="3 7" id="KW-0064">Aspartyl protease</keyword>
<feature type="region of interest" description="Disordered" evidence="8">
    <location>
        <begin position="131"/>
        <end position="155"/>
    </location>
</feature>
<dbReference type="GO" id="GO:0004190">
    <property type="term" value="F:aspartic-type endopeptidase activity"/>
    <property type="evidence" value="ECO:0007669"/>
    <property type="project" value="UniProtKB-KW"/>
</dbReference>
<feature type="domain" description="Peptidase A1" evidence="10">
    <location>
        <begin position="172"/>
        <end position="535"/>
    </location>
</feature>
<dbReference type="PROSITE" id="PS00141">
    <property type="entry name" value="ASP_PROTEASE"/>
    <property type="match status" value="1"/>
</dbReference>
<dbReference type="CDD" id="cd05476">
    <property type="entry name" value="pepsin_A_like_plant"/>
    <property type="match status" value="1"/>
</dbReference>
<evidence type="ECO:0000256" key="2">
    <source>
        <dbReference type="ARBA" id="ARBA00022670"/>
    </source>
</evidence>
<dbReference type="InterPro" id="IPR001461">
    <property type="entry name" value="Aspartic_peptidase_A1"/>
</dbReference>
<dbReference type="PANTHER" id="PTHR47967">
    <property type="entry name" value="OS07G0603500 PROTEIN-RELATED"/>
    <property type="match status" value="1"/>
</dbReference>
<evidence type="ECO:0000256" key="7">
    <source>
        <dbReference type="RuleBase" id="RU000454"/>
    </source>
</evidence>
<feature type="active site" evidence="6">
    <location>
        <position position="415"/>
    </location>
</feature>
<name>A0A5B7AKX3_DAVIN</name>
<keyword evidence="4 7" id="KW-0378">Hydrolase</keyword>
<protein>
    <submittedName>
        <fullName evidence="11">Putative aspartic proteinase nepenthesin-2</fullName>
    </submittedName>
</protein>
<proteinExistence type="inferred from homology"/>
<dbReference type="Pfam" id="PF14541">
    <property type="entry name" value="TAXi_C"/>
    <property type="match status" value="1"/>
</dbReference>
<dbReference type="AlphaFoldDB" id="A0A5B7AKX3"/>
<dbReference type="InterPro" id="IPR051708">
    <property type="entry name" value="Plant_Aspart_Prot_A1"/>
</dbReference>
<dbReference type="SUPFAM" id="SSF50630">
    <property type="entry name" value="Acid proteases"/>
    <property type="match status" value="1"/>
</dbReference>
<dbReference type="InterPro" id="IPR034161">
    <property type="entry name" value="Pepsin-like_plant"/>
</dbReference>
<dbReference type="InterPro" id="IPR032861">
    <property type="entry name" value="TAXi_N"/>
</dbReference>
<evidence type="ECO:0000256" key="9">
    <source>
        <dbReference type="SAM" id="SignalP"/>
    </source>
</evidence>
<gene>
    <name evidence="11" type="ORF">Din_026770</name>
</gene>
<dbReference type="InterPro" id="IPR033121">
    <property type="entry name" value="PEPTIDASE_A1"/>
</dbReference>
<dbReference type="FunFam" id="2.40.70.10:FF:000034">
    <property type="entry name" value="Aspartyl protease family protein"/>
    <property type="match status" value="1"/>
</dbReference>
<feature type="compositionally biased region" description="Basic and acidic residues" evidence="8">
    <location>
        <begin position="65"/>
        <end position="76"/>
    </location>
</feature>
<dbReference type="PANTHER" id="PTHR47967:SF28">
    <property type="entry name" value="ASPARTYL PROTEASE FAMILY PROTEIN 2-LIKE"/>
    <property type="match status" value="1"/>
</dbReference>
<dbReference type="EMBL" id="GHES01026770">
    <property type="protein sequence ID" value="MPA57329.1"/>
    <property type="molecule type" value="Transcribed_RNA"/>
</dbReference>
<evidence type="ECO:0000259" key="10">
    <source>
        <dbReference type="PROSITE" id="PS51767"/>
    </source>
</evidence>
<feature type="active site" evidence="6">
    <location>
        <position position="190"/>
    </location>
</feature>
<evidence type="ECO:0000256" key="8">
    <source>
        <dbReference type="SAM" id="MobiDB-lite"/>
    </source>
</evidence>
<dbReference type="Gene3D" id="2.40.70.10">
    <property type="entry name" value="Acid Proteases"/>
    <property type="match status" value="2"/>
</dbReference>
<evidence type="ECO:0000313" key="11">
    <source>
        <dbReference type="EMBL" id="MPA57329.1"/>
    </source>
</evidence>
<feature type="region of interest" description="Disordered" evidence="8">
    <location>
        <begin position="64"/>
        <end position="85"/>
    </location>
</feature>
<dbReference type="PRINTS" id="PR00792">
    <property type="entry name" value="PEPSIN"/>
</dbReference>
<dbReference type="InterPro" id="IPR032799">
    <property type="entry name" value="TAXi_C"/>
</dbReference>
<dbReference type="InterPro" id="IPR001969">
    <property type="entry name" value="Aspartic_peptidase_AS"/>
</dbReference>
<keyword evidence="5" id="KW-0325">Glycoprotein</keyword>
<comment type="similarity">
    <text evidence="1 7">Belongs to the peptidase A1 family.</text>
</comment>
<keyword evidence="2 7" id="KW-0645">Protease</keyword>
<dbReference type="FunFam" id="2.40.70.10:FF:000053">
    <property type="entry name" value="Eukaryotic aspartyl protease family protein"/>
    <property type="match status" value="1"/>
</dbReference>
<sequence>MVSKLFLSLIFLSFFSGDLEATAAGIHKLNNLNSNASLLSGIELPEHISFNAVSASANSGCSVSKSEKATLERVPPEEDDVSTRPHTPAVKLHLKHRFPGRETEAKQSIFESKARDLTRIQTLGTRIREKKNQNTISRLKKESRESGSPESYTSGQLTATLESGVSLGSGEYFIDVFVGTPPKHFSLILDTGSDLNWIQCVPCYDCFEQNGPHYNPKDSTSFRNIGCHDPRCQLVSSPDPPQPCKAENQTCPYYYWYGDSSNTTGDFAVETFTVNLTTPAGKSEFRQVENLMFGCGHWNRGLFHGAAGLLGLGRGPLSFSSQLQSQYGQSFSYCLVDRNSNTSVNSKLIFGEDKDLLSHPELNFTTLVAGKEEGNAVDTFYYVQIKSIMVGGEVLNIPEETWHLSPEGAGGTIIDSGTTLSYFADPAYKSIKEAFEKKVLKLKGYPKVDVFPILDPCYNVSGVEKLELPTFGILFSDGAVWNFPVDNYFIRLEPDEVVCLAILGTPRSALSIIGNYQQQNFHVLYDTNKSRLGFAPANCADVV</sequence>
<organism evidence="11">
    <name type="scientific">Davidia involucrata</name>
    <name type="common">Dove tree</name>
    <dbReference type="NCBI Taxonomy" id="16924"/>
    <lineage>
        <taxon>Eukaryota</taxon>
        <taxon>Viridiplantae</taxon>
        <taxon>Streptophyta</taxon>
        <taxon>Embryophyta</taxon>
        <taxon>Tracheophyta</taxon>
        <taxon>Spermatophyta</taxon>
        <taxon>Magnoliopsida</taxon>
        <taxon>eudicotyledons</taxon>
        <taxon>Gunneridae</taxon>
        <taxon>Pentapetalae</taxon>
        <taxon>asterids</taxon>
        <taxon>Cornales</taxon>
        <taxon>Nyssaceae</taxon>
        <taxon>Davidia</taxon>
    </lineage>
</organism>
<evidence type="ECO:0000256" key="4">
    <source>
        <dbReference type="ARBA" id="ARBA00022801"/>
    </source>
</evidence>
<dbReference type="PROSITE" id="PS51767">
    <property type="entry name" value="PEPTIDASE_A1"/>
    <property type="match status" value="1"/>
</dbReference>
<dbReference type="Pfam" id="PF14543">
    <property type="entry name" value="TAXi_N"/>
    <property type="match status" value="1"/>
</dbReference>
<keyword evidence="9" id="KW-0732">Signal</keyword>
<feature type="chain" id="PRO_5022715384" evidence="9">
    <location>
        <begin position="22"/>
        <end position="543"/>
    </location>
</feature>
<evidence type="ECO:0000256" key="3">
    <source>
        <dbReference type="ARBA" id="ARBA00022750"/>
    </source>
</evidence>